<keyword evidence="2" id="KW-0245">EGF-like domain</keyword>
<dbReference type="PANTHER" id="PTHR22803">
    <property type="entry name" value="MANNOSE, PHOSPHOLIPASE, LECTIN RECEPTOR RELATED"/>
    <property type="match status" value="1"/>
</dbReference>
<dbReference type="InterPro" id="IPR016186">
    <property type="entry name" value="C-type_lectin-like/link_sf"/>
</dbReference>
<dbReference type="InterPro" id="IPR000742">
    <property type="entry name" value="EGF"/>
</dbReference>
<dbReference type="Proteomes" id="UP000887568">
    <property type="component" value="Unplaced"/>
</dbReference>
<evidence type="ECO:0000259" key="4">
    <source>
        <dbReference type="PROSITE" id="PS50041"/>
    </source>
</evidence>
<dbReference type="Gene3D" id="3.10.100.10">
    <property type="entry name" value="Mannose-Binding Protein A, subunit A"/>
    <property type="match status" value="1"/>
</dbReference>
<dbReference type="AlphaFoldDB" id="A0A913ZDR0"/>
<dbReference type="Pfam" id="PF00059">
    <property type="entry name" value="Lectin_C"/>
    <property type="match status" value="1"/>
</dbReference>
<dbReference type="SMART" id="SM00181">
    <property type="entry name" value="EGF"/>
    <property type="match status" value="1"/>
</dbReference>
<comment type="caution">
    <text evidence="2">Lacks conserved residue(s) required for the propagation of feature annotation.</text>
</comment>
<dbReference type="OrthoDB" id="441660at2759"/>
<dbReference type="GeneID" id="119723378"/>
<dbReference type="PROSITE" id="PS01186">
    <property type="entry name" value="EGF_2"/>
    <property type="match status" value="1"/>
</dbReference>
<dbReference type="Gene3D" id="2.10.25.10">
    <property type="entry name" value="Laminin"/>
    <property type="match status" value="2"/>
</dbReference>
<dbReference type="CDD" id="cd00037">
    <property type="entry name" value="CLECT"/>
    <property type="match status" value="1"/>
</dbReference>
<dbReference type="InterPro" id="IPR018097">
    <property type="entry name" value="EGF_Ca-bd_CS"/>
</dbReference>
<name>A0A913ZDR0_PATMI</name>
<organism evidence="5 6">
    <name type="scientific">Patiria miniata</name>
    <name type="common">Bat star</name>
    <name type="synonym">Asterina miniata</name>
    <dbReference type="NCBI Taxonomy" id="46514"/>
    <lineage>
        <taxon>Eukaryota</taxon>
        <taxon>Metazoa</taxon>
        <taxon>Echinodermata</taxon>
        <taxon>Eleutherozoa</taxon>
        <taxon>Asterozoa</taxon>
        <taxon>Asteroidea</taxon>
        <taxon>Valvatacea</taxon>
        <taxon>Valvatida</taxon>
        <taxon>Asterinidae</taxon>
        <taxon>Patiria</taxon>
    </lineage>
</organism>
<sequence length="279" mass="30837">MVIKDHALAQFGISRDSCTVLSCPIEAVGRHFKQTLRFVANLSLPSVMEAPLLLAVILGCLLTIVSNPAEAYTYQPCNNGWKHFKGNCYLFQYNLHLWGGDASFDAHQKRCKSKGGNLASIHDYDENNYIGQSIRNFKAACWIGFEDKDGSKAFQWLDGSRAEYTNWGYGHVTVTGRRACTTMQATDLYWRIDYTCDQRAVCSVCKKPSTKLPCAASRCLNGGNCVEPKWNGGKEPSDFTCACRKGYSGKNCELDVDECKTASCASGKCVDGRGSYECV</sequence>
<evidence type="ECO:0008006" key="7">
    <source>
        <dbReference type="Google" id="ProtNLM"/>
    </source>
</evidence>
<evidence type="ECO:0000259" key="3">
    <source>
        <dbReference type="PROSITE" id="PS50026"/>
    </source>
</evidence>
<dbReference type="SUPFAM" id="SSF57196">
    <property type="entry name" value="EGF/Laminin"/>
    <property type="match status" value="1"/>
</dbReference>
<protein>
    <recommendedName>
        <fullName evidence="7">C-type lectin</fullName>
    </recommendedName>
</protein>
<dbReference type="GO" id="GO:0005509">
    <property type="term" value="F:calcium ion binding"/>
    <property type="evidence" value="ECO:0007669"/>
    <property type="project" value="InterPro"/>
</dbReference>
<evidence type="ECO:0000313" key="6">
    <source>
        <dbReference type="Proteomes" id="UP000887568"/>
    </source>
</evidence>
<evidence type="ECO:0000256" key="2">
    <source>
        <dbReference type="PROSITE-ProRule" id="PRU00076"/>
    </source>
</evidence>
<dbReference type="InterPro" id="IPR016187">
    <property type="entry name" value="CTDL_fold"/>
</dbReference>
<dbReference type="PROSITE" id="PS50026">
    <property type="entry name" value="EGF_3"/>
    <property type="match status" value="1"/>
</dbReference>
<dbReference type="InterPro" id="IPR001304">
    <property type="entry name" value="C-type_lectin-like"/>
</dbReference>
<reference evidence="5" key="1">
    <citation type="submission" date="2022-11" db="UniProtKB">
        <authorList>
            <consortium name="EnsemblMetazoa"/>
        </authorList>
    </citation>
    <scope>IDENTIFICATION</scope>
</reference>
<accession>A0A913ZDR0</accession>
<dbReference type="PROSITE" id="PS01187">
    <property type="entry name" value="EGF_CA"/>
    <property type="match status" value="1"/>
</dbReference>
<feature type="domain" description="C-type lectin" evidence="4">
    <location>
        <begin position="84"/>
        <end position="191"/>
    </location>
</feature>
<evidence type="ECO:0000313" key="5">
    <source>
        <dbReference type="EnsemblMetazoa" id="XP_038049918.1"/>
    </source>
</evidence>
<dbReference type="EnsemblMetazoa" id="XM_038193990.1">
    <property type="protein sequence ID" value="XP_038049918.1"/>
    <property type="gene ID" value="LOC119723378"/>
</dbReference>
<proteinExistence type="predicted"/>
<dbReference type="PROSITE" id="PS00022">
    <property type="entry name" value="EGF_1"/>
    <property type="match status" value="1"/>
</dbReference>
<evidence type="ECO:0000256" key="1">
    <source>
        <dbReference type="ARBA" id="ARBA00023157"/>
    </source>
</evidence>
<dbReference type="RefSeq" id="XP_038049918.1">
    <property type="nucleotide sequence ID" value="XM_038193990.1"/>
</dbReference>
<dbReference type="SMART" id="SM00034">
    <property type="entry name" value="CLECT"/>
    <property type="match status" value="1"/>
</dbReference>
<dbReference type="SUPFAM" id="SSF56436">
    <property type="entry name" value="C-type lectin-like"/>
    <property type="match status" value="1"/>
</dbReference>
<dbReference type="InterPro" id="IPR050111">
    <property type="entry name" value="C-type_lectin/snaclec_domain"/>
</dbReference>
<feature type="domain" description="EGF-like" evidence="3">
    <location>
        <begin position="210"/>
        <end position="253"/>
    </location>
</feature>
<keyword evidence="6" id="KW-1185">Reference proteome</keyword>
<dbReference type="PROSITE" id="PS50041">
    <property type="entry name" value="C_TYPE_LECTIN_2"/>
    <property type="match status" value="1"/>
</dbReference>
<feature type="disulfide bond" evidence="2">
    <location>
        <begin position="243"/>
        <end position="252"/>
    </location>
</feature>
<dbReference type="CDD" id="cd00054">
    <property type="entry name" value="EGF_CA"/>
    <property type="match status" value="1"/>
</dbReference>
<keyword evidence="1 2" id="KW-1015">Disulfide bond</keyword>